<protein>
    <submittedName>
        <fullName evidence="4">Alpha/beta hydrolase fold-3 domain protein</fullName>
    </submittedName>
</protein>
<keyword evidence="5" id="KW-1185">Reference proteome</keyword>
<feature type="transmembrane region" description="Helical" evidence="2">
    <location>
        <begin position="254"/>
        <end position="275"/>
    </location>
</feature>
<dbReference type="OrthoDB" id="9815425at2"/>
<keyword evidence="2" id="KW-1133">Transmembrane helix</keyword>
<dbReference type="PANTHER" id="PTHR48081:SF8">
    <property type="entry name" value="ALPHA_BETA HYDROLASE FOLD-3 DOMAIN-CONTAINING PROTEIN-RELATED"/>
    <property type="match status" value="1"/>
</dbReference>
<feature type="transmembrane region" description="Helical" evidence="2">
    <location>
        <begin position="158"/>
        <end position="179"/>
    </location>
</feature>
<dbReference type="Pfam" id="PF07859">
    <property type="entry name" value="Abhydrolase_3"/>
    <property type="match status" value="1"/>
</dbReference>
<dbReference type="InterPro" id="IPR013094">
    <property type="entry name" value="AB_hydrolase_3"/>
</dbReference>
<evidence type="ECO:0000313" key="5">
    <source>
        <dbReference type="Proteomes" id="UP000004508"/>
    </source>
</evidence>
<evidence type="ECO:0000259" key="3">
    <source>
        <dbReference type="Pfam" id="PF07859"/>
    </source>
</evidence>
<feature type="transmembrane region" description="Helical" evidence="2">
    <location>
        <begin position="295"/>
        <end position="312"/>
    </location>
</feature>
<evidence type="ECO:0000313" key="4">
    <source>
        <dbReference type="EMBL" id="EFH81195.1"/>
    </source>
</evidence>
<dbReference type="PANTHER" id="PTHR48081">
    <property type="entry name" value="AB HYDROLASE SUPERFAMILY PROTEIN C4A8.06C"/>
    <property type="match status" value="1"/>
</dbReference>
<comment type="caution">
    <text evidence="4">The sequence shown here is derived from an EMBL/GenBank/DDBJ whole genome shotgun (WGS) entry which is preliminary data.</text>
</comment>
<reference evidence="4 5" key="1">
    <citation type="journal article" date="2011" name="Stand. Genomic Sci.">
        <title>Non-contiguous finished genome sequence and contextual data of the filamentous soil bacterium Ktedonobacter racemifer type strain (SOSP1-21).</title>
        <authorList>
            <person name="Chang Y.J."/>
            <person name="Land M."/>
            <person name="Hauser L."/>
            <person name="Chertkov O."/>
            <person name="Del Rio T.G."/>
            <person name="Nolan M."/>
            <person name="Copeland A."/>
            <person name="Tice H."/>
            <person name="Cheng J.F."/>
            <person name="Lucas S."/>
            <person name="Han C."/>
            <person name="Goodwin L."/>
            <person name="Pitluck S."/>
            <person name="Ivanova N."/>
            <person name="Ovchinikova G."/>
            <person name="Pati A."/>
            <person name="Chen A."/>
            <person name="Palaniappan K."/>
            <person name="Mavromatis K."/>
            <person name="Liolios K."/>
            <person name="Brettin T."/>
            <person name="Fiebig A."/>
            <person name="Rohde M."/>
            <person name="Abt B."/>
            <person name="Goker M."/>
            <person name="Detter J.C."/>
            <person name="Woyke T."/>
            <person name="Bristow J."/>
            <person name="Eisen J.A."/>
            <person name="Markowitz V."/>
            <person name="Hugenholtz P."/>
            <person name="Kyrpides N.C."/>
            <person name="Klenk H.P."/>
            <person name="Lapidus A."/>
        </authorList>
    </citation>
    <scope>NUCLEOTIDE SEQUENCE [LARGE SCALE GENOMIC DNA]</scope>
    <source>
        <strain evidence="5">DSM 44963</strain>
    </source>
</reference>
<dbReference type="STRING" id="485913.Krac_1895"/>
<organism evidence="4 5">
    <name type="scientific">Ktedonobacter racemifer DSM 44963</name>
    <dbReference type="NCBI Taxonomy" id="485913"/>
    <lineage>
        <taxon>Bacteria</taxon>
        <taxon>Bacillati</taxon>
        <taxon>Chloroflexota</taxon>
        <taxon>Ktedonobacteria</taxon>
        <taxon>Ktedonobacterales</taxon>
        <taxon>Ktedonobacteraceae</taxon>
        <taxon>Ktedonobacter</taxon>
    </lineage>
</organism>
<sequence>MIAHWTRPTTTRSVGSIVLLLAFLLTLTSFTVQTTLNYPTLLLMQAPLAKPAGLQEVLPALLAFLELAACSMLLITVSRSLAAFLEENGCRRVSITGRLAGISWATGSGLGLLLLLLWSTTASSVAFVLALVLFLLTEIGAPLLLLSWTVILARQLRAYQAIGNLGAIGLLLTCLRSLVWELNAFIPITSGFYVAAGILNILAVVGSSFWLLWLWLLGFWCFRQNKNVHSVTQAPQVTRKDLQINETHIKRRNFLRLFASVGVGTAGSAFVLARTSLTIGNTPESESDDVPAEPSLIASYYYVLSVIFVRLFPGNSAPFRTTVDPKRLSFPFAVSFERVNADGVPAQFVYARGATKNRVILYLPGGRFMDAAREMHFFLTAQLSQQTGAYVLMPQYRLAPEHPFPAGLEDCVTAYKWLRKQGFAASQIMIAGESAGGNLTLATALALRESGEALPAALVAISPACDLATIEPDPILGNKVSLAYASYTNHGAVDPHNPLVSPLYADAHGLPPTFLLAGTEEFATRDTVLMADRLRRAGVEVKLEIWPGMWHAWPLFATDNATLSQNNALPEAQLSIRHITKFMRQHQRT</sequence>
<dbReference type="GO" id="GO:0016787">
    <property type="term" value="F:hydrolase activity"/>
    <property type="evidence" value="ECO:0007669"/>
    <property type="project" value="UniProtKB-KW"/>
</dbReference>
<dbReference type="EMBL" id="ADVG01000004">
    <property type="protein sequence ID" value="EFH81195.1"/>
    <property type="molecule type" value="Genomic_DNA"/>
</dbReference>
<dbReference type="Proteomes" id="UP000004508">
    <property type="component" value="Unassembled WGS sequence"/>
</dbReference>
<evidence type="ECO:0000256" key="1">
    <source>
        <dbReference type="ARBA" id="ARBA00022801"/>
    </source>
</evidence>
<proteinExistence type="predicted"/>
<gene>
    <name evidence="4" type="ORF">Krac_1895</name>
</gene>
<dbReference type="eggNOG" id="COG0657">
    <property type="taxonomic scope" value="Bacteria"/>
</dbReference>
<keyword evidence="2" id="KW-0812">Transmembrane</keyword>
<accession>D6U3V7</accession>
<dbReference type="InterPro" id="IPR050300">
    <property type="entry name" value="GDXG_lipolytic_enzyme"/>
</dbReference>
<dbReference type="InParanoid" id="D6U3V7"/>
<feature type="transmembrane region" description="Helical" evidence="2">
    <location>
        <begin position="99"/>
        <end position="118"/>
    </location>
</feature>
<feature type="transmembrane region" description="Helical" evidence="2">
    <location>
        <begin position="57"/>
        <end position="78"/>
    </location>
</feature>
<name>D6U3V7_KTERA</name>
<dbReference type="RefSeq" id="WP_007918408.1">
    <property type="nucleotide sequence ID" value="NZ_ADVG01000004.1"/>
</dbReference>
<evidence type="ECO:0000256" key="2">
    <source>
        <dbReference type="SAM" id="Phobius"/>
    </source>
</evidence>
<keyword evidence="2" id="KW-0472">Membrane</keyword>
<feature type="transmembrane region" description="Helical" evidence="2">
    <location>
        <begin position="191"/>
        <end position="216"/>
    </location>
</feature>
<feature type="transmembrane region" description="Helical" evidence="2">
    <location>
        <begin position="124"/>
        <end position="146"/>
    </location>
</feature>
<dbReference type="Gene3D" id="3.40.50.1820">
    <property type="entry name" value="alpha/beta hydrolase"/>
    <property type="match status" value="1"/>
</dbReference>
<keyword evidence="1 4" id="KW-0378">Hydrolase</keyword>
<feature type="domain" description="Alpha/beta hydrolase fold-3" evidence="3">
    <location>
        <begin position="360"/>
        <end position="553"/>
    </location>
</feature>
<dbReference type="SUPFAM" id="SSF53474">
    <property type="entry name" value="alpha/beta-Hydrolases"/>
    <property type="match status" value="1"/>
</dbReference>
<dbReference type="InterPro" id="IPR029058">
    <property type="entry name" value="AB_hydrolase_fold"/>
</dbReference>
<dbReference type="AlphaFoldDB" id="D6U3V7"/>